<dbReference type="PANTHER" id="PTHR35562">
    <property type="entry name" value="DNA ENDONUCLEASE SMRA-RELATED"/>
    <property type="match status" value="1"/>
</dbReference>
<protein>
    <submittedName>
        <fullName evidence="3">Smr/MutS family protein</fullName>
    </submittedName>
</protein>
<comment type="caution">
    <text evidence="3">The sequence shown here is derived from an EMBL/GenBank/DDBJ whole genome shotgun (WGS) entry which is preliminary data.</text>
</comment>
<feature type="compositionally biased region" description="Basic and acidic residues" evidence="1">
    <location>
        <begin position="29"/>
        <end position="39"/>
    </location>
</feature>
<feature type="region of interest" description="Disordered" evidence="1">
    <location>
        <begin position="22"/>
        <end position="62"/>
    </location>
</feature>
<dbReference type="Proteomes" id="UP001178148">
    <property type="component" value="Unassembled WGS sequence"/>
</dbReference>
<dbReference type="PROSITE" id="PS50828">
    <property type="entry name" value="SMR"/>
    <property type="match status" value="1"/>
</dbReference>
<dbReference type="SUPFAM" id="SSF160443">
    <property type="entry name" value="SMR domain-like"/>
    <property type="match status" value="1"/>
</dbReference>
<dbReference type="Pfam" id="PF01713">
    <property type="entry name" value="Smr"/>
    <property type="match status" value="1"/>
</dbReference>
<organism evidence="3 4">
    <name type="scientific">Candidatus Endonucleibacter bathymodioli</name>
    <dbReference type="NCBI Taxonomy" id="539814"/>
    <lineage>
        <taxon>Bacteria</taxon>
        <taxon>Pseudomonadati</taxon>
        <taxon>Pseudomonadota</taxon>
        <taxon>Gammaproteobacteria</taxon>
        <taxon>Oceanospirillales</taxon>
        <taxon>Endozoicomonadaceae</taxon>
        <taxon>Candidatus Endonucleibacter</taxon>
    </lineage>
</organism>
<reference evidence="3 4" key="1">
    <citation type="journal article" date="2023" name="bioRxiv">
        <title>An intranuclear bacterial parasite of deep-sea mussels expresses apoptosis inhibitors acquired from its host.</title>
        <authorList>
            <person name="Gonzalez Porras M.A."/>
            <person name="Assie A."/>
            <person name="Tietjen M."/>
            <person name="Violette M."/>
            <person name="Kleiner M."/>
            <person name="Gruber-Vodicka H."/>
            <person name="Dubilier N."/>
            <person name="Leisch N."/>
        </authorList>
    </citation>
    <scope>NUCLEOTIDE SEQUENCE [LARGE SCALE GENOMIC DNA]</scope>
    <source>
        <strain evidence="3">IAP13</strain>
    </source>
</reference>
<name>A0AA90SCB2_9GAMM</name>
<dbReference type="AlphaFoldDB" id="A0AA90SCB2"/>
<sequence>MTEADDDDAKHLFKQAMIGVQPLKNKQRYNHEPTHKKLSESTYLSRRAAAEKQPPGAGEDLSDTHIEPIGAEQTLSFSQSGIQHNRVKQLRSGLLPIQNLLDLHGYKIDEARESIMKFIDSCQYNKLNCVLIITGKSPSKQDRQNTLKSHVNHWLKQLPSVLAFCSSPPAKGGSGSMLVLLKKK</sequence>
<feature type="domain" description="Smr" evidence="2">
    <location>
        <begin position="101"/>
        <end position="182"/>
    </location>
</feature>
<gene>
    <name evidence="3" type="ORF">QS748_00920</name>
</gene>
<dbReference type="SMART" id="SM00463">
    <property type="entry name" value="SMR"/>
    <property type="match status" value="1"/>
</dbReference>
<dbReference type="InterPro" id="IPR036063">
    <property type="entry name" value="Smr_dom_sf"/>
</dbReference>
<dbReference type="InterPro" id="IPR002625">
    <property type="entry name" value="Smr_dom"/>
</dbReference>
<evidence type="ECO:0000313" key="3">
    <source>
        <dbReference type="EMBL" id="MDP0587832.1"/>
    </source>
</evidence>
<evidence type="ECO:0000313" key="4">
    <source>
        <dbReference type="Proteomes" id="UP001178148"/>
    </source>
</evidence>
<evidence type="ECO:0000259" key="2">
    <source>
        <dbReference type="PROSITE" id="PS50828"/>
    </source>
</evidence>
<dbReference type="Gene3D" id="3.30.1370.110">
    <property type="match status" value="1"/>
</dbReference>
<dbReference type="PANTHER" id="PTHR35562:SF2">
    <property type="entry name" value="DNA ENDONUCLEASE SMRA-RELATED"/>
    <property type="match status" value="1"/>
</dbReference>
<evidence type="ECO:0000256" key="1">
    <source>
        <dbReference type="SAM" id="MobiDB-lite"/>
    </source>
</evidence>
<accession>A0AA90SCB2</accession>
<dbReference type="EMBL" id="JASXSV010000001">
    <property type="protein sequence ID" value="MDP0587832.1"/>
    <property type="molecule type" value="Genomic_DNA"/>
</dbReference>
<proteinExistence type="predicted"/>
<keyword evidence="4" id="KW-1185">Reference proteome</keyword>